<dbReference type="NCBIfam" id="NF006129">
    <property type="entry name" value="PRK08273.1"/>
    <property type="match status" value="1"/>
</dbReference>
<organism evidence="8 9">
    <name type="scientific">Actinoplanes nipponensis</name>
    <dbReference type="NCBI Taxonomy" id="135950"/>
    <lineage>
        <taxon>Bacteria</taxon>
        <taxon>Bacillati</taxon>
        <taxon>Actinomycetota</taxon>
        <taxon>Actinomycetes</taxon>
        <taxon>Micromonosporales</taxon>
        <taxon>Micromonosporaceae</taxon>
        <taxon>Actinoplanes</taxon>
    </lineage>
</organism>
<evidence type="ECO:0000313" key="8">
    <source>
        <dbReference type="EMBL" id="GIE49166.1"/>
    </source>
</evidence>
<evidence type="ECO:0000259" key="7">
    <source>
        <dbReference type="Pfam" id="PF02776"/>
    </source>
</evidence>
<proteinExistence type="inferred from homology"/>
<dbReference type="InterPro" id="IPR000399">
    <property type="entry name" value="TPP-bd_CS"/>
</dbReference>
<dbReference type="GO" id="GO:0030976">
    <property type="term" value="F:thiamine pyrophosphate binding"/>
    <property type="evidence" value="ECO:0007669"/>
    <property type="project" value="InterPro"/>
</dbReference>
<feature type="region of interest" description="Disordered" evidence="4">
    <location>
        <begin position="574"/>
        <end position="598"/>
    </location>
</feature>
<evidence type="ECO:0000259" key="6">
    <source>
        <dbReference type="Pfam" id="PF02775"/>
    </source>
</evidence>
<evidence type="ECO:0000256" key="3">
    <source>
        <dbReference type="RuleBase" id="RU362132"/>
    </source>
</evidence>
<dbReference type="EMBL" id="BOMQ01000030">
    <property type="protein sequence ID" value="GIE49166.1"/>
    <property type="molecule type" value="Genomic_DNA"/>
</dbReference>
<dbReference type="InterPro" id="IPR029035">
    <property type="entry name" value="DHS-like_NAD/FAD-binding_dom"/>
</dbReference>
<feature type="domain" description="Thiamine pyrophosphate enzyme N-terminal TPP-binding" evidence="7">
    <location>
        <begin position="4"/>
        <end position="119"/>
    </location>
</feature>
<dbReference type="Pfam" id="PF00205">
    <property type="entry name" value="TPP_enzyme_M"/>
    <property type="match status" value="1"/>
</dbReference>
<name>A0A919JET7_9ACTN</name>
<dbReference type="Pfam" id="PF02775">
    <property type="entry name" value="TPP_enzyme_C"/>
    <property type="match status" value="1"/>
</dbReference>
<feature type="domain" description="Thiamine pyrophosphate enzyme central" evidence="5">
    <location>
        <begin position="200"/>
        <end position="329"/>
    </location>
</feature>
<feature type="compositionally biased region" description="Basic and acidic residues" evidence="4">
    <location>
        <begin position="575"/>
        <end position="591"/>
    </location>
</feature>
<dbReference type="PANTHER" id="PTHR42981:SF2">
    <property type="entry name" value="PYRUVATE DEHYDROGENASE [UBIQUINONE]"/>
    <property type="match status" value="1"/>
</dbReference>
<sequence>MTERTVADLVVARLGDWGVDRVFGYSGDGIDAVMGALRRAGEPEFVQARHEEAAAFMAVGHAKYTGRPGVCLSTQGPGAVHLLNGLYDAKLDGKPVVAVVGQQASTVLGSAYQQEIDLVRLFGDVCAQFVQVAHAPEQLPMLIDRAFRTALATRGPTCVILPHDVQSAPAPDPAAHEHGIMVTSPGLRPARVVPRDEDLRAAAEVLAAGERVAIMVGQGAYGAAGDIVELAERLGAGVVSSLLGKPVLDEGLPFHTGVMGHLGTTASEQLLRGCDTLLLIGTNDPWTEFYPAPGQARAVQIDIDGRQLGMRYPVEVPLLGDAAETVRGLLAAVQPRADRAWREQVEGWVRRWHEIAEARATAPAEPLNPQHVVRALSAVLPADAQVAVDVGSVVYWYARHLRLPRGVPAHLSSTLASMGCGLPYGIAAKLAAPDRPVVALTGDGAMQMTGLAELVTVAARWRDWADPRFVVCVLHNGDLAEVSWEQREMEGEPRFATSQQLPDVPYARYAELLGLRGVRVTGAGELTAAWEAALSADRPMLIEAVVDPAIPLLPPGRPFDKVRGMYAGLAAETGETARRAEAHLRRERADEGYDDPAG</sequence>
<reference evidence="8" key="1">
    <citation type="submission" date="2021-01" db="EMBL/GenBank/DDBJ databases">
        <title>Whole genome shotgun sequence of Actinoplanes nipponensis NBRC 14063.</title>
        <authorList>
            <person name="Komaki H."/>
            <person name="Tamura T."/>
        </authorList>
    </citation>
    <scope>NUCLEOTIDE SEQUENCE</scope>
    <source>
        <strain evidence="8">NBRC 14063</strain>
    </source>
</reference>
<dbReference type="Gene3D" id="3.40.50.970">
    <property type="match status" value="2"/>
</dbReference>
<dbReference type="InterPro" id="IPR047212">
    <property type="entry name" value="TPP_POXB-like"/>
</dbReference>
<evidence type="ECO:0000313" key="9">
    <source>
        <dbReference type="Proteomes" id="UP000647172"/>
    </source>
</evidence>
<dbReference type="InterPro" id="IPR029061">
    <property type="entry name" value="THDP-binding"/>
</dbReference>
<dbReference type="InterPro" id="IPR011766">
    <property type="entry name" value="TPP_enzyme_TPP-bd"/>
</dbReference>
<dbReference type="InterPro" id="IPR047210">
    <property type="entry name" value="TPP_PYR_POXB-like"/>
</dbReference>
<dbReference type="AlphaFoldDB" id="A0A919JET7"/>
<dbReference type="SUPFAM" id="SSF52467">
    <property type="entry name" value="DHS-like NAD/FAD-binding domain"/>
    <property type="match status" value="1"/>
</dbReference>
<dbReference type="PROSITE" id="PS00187">
    <property type="entry name" value="TPP_ENZYMES"/>
    <property type="match status" value="1"/>
</dbReference>
<dbReference type="CDD" id="cd07039">
    <property type="entry name" value="TPP_PYR_POX"/>
    <property type="match status" value="1"/>
</dbReference>
<dbReference type="RefSeq" id="WP_203768364.1">
    <property type="nucleotide sequence ID" value="NZ_BAAAYJ010000002.1"/>
</dbReference>
<dbReference type="Gene3D" id="3.40.50.1220">
    <property type="entry name" value="TPP-binding domain"/>
    <property type="match status" value="1"/>
</dbReference>
<dbReference type="Pfam" id="PF02776">
    <property type="entry name" value="TPP_enzyme_N"/>
    <property type="match status" value="1"/>
</dbReference>
<accession>A0A919JET7</accession>
<dbReference type="InterPro" id="IPR012000">
    <property type="entry name" value="Thiamin_PyroP_enz_cen_dom"/>
</dbReference>
<dbReference type="PANTHER" id="PTHR42981">
    <property type="entry name" value="PYRUVATE DEHYDROGENASE [UBIQUINONE]"/>
    <property type="match status" value="1"/>
</dbReference>
<feature type="domain" description="Thiamine pyrophosphate enzyme TPP-binding" evidence="6">
    <location>
        <begin position="389"/>
        <end position="543"/>
    </location>
</feature>
<dbReference type="Proteomes" id="UP000647172">
    <property type="component" value="Unassembled WGS sequence"/>
</dbReference>
<dbReference type="GO" id="GO:0003824">
    <property type="term" value="F:catalytic activity"/>
    <property type="evidence" value="ECO:0007669"/>
    <property type="project" value="InterPro"/>
</dbReference>
<evidence type="ECO:0000256" key="1">
    <source>
        <dbReference type="ARBA" id="ARBA00007812"/>
    </source>
</evidence>
<dbReference type="SUPFAM" id="SSF52518">
    <property type="entry name" value="Thiamin diphosphate-binding fold (THDP-binding)"/>
    <property type="match status" value="2"/>
</dbReference>
<evidence type="ECO:0000256" key="4">
    <source>
        <dbReference type="SAM" id="MobiDB-lite"/>
    </source>
</evidence>
<comment type="caution">
    <text evidence="8">The sequence shown here is derived from an EMBL/GenBank/DDBJ whole genome shotgun (WGS) entry which is preliminary data.</text>
</comment>
<dbReference type="CDD" id="cd02014">
    <property type="entry name" value="TPP_POX"/>
    <property type="match status" value="1"/>
</dbReference>
<dbReference type="GO" id="GO:0000287">
    <property type="term" value="F:magnesium ion binding"/>
    <property type="evidence" value="ECO:0007669"/>
    <property type="project" value="InterPro"/>
</dbReference>
<protein>
    <submittedName>
        <fullName evidence="8">Thiamine pyrophosphate-requiring protein</fullName>
    </submittedName>
</protein>
<comment type="similarity">
    <text evidence="1 3">Belongs to the TPP enzyme family.</text>
</comment>
<keyword evidence="2 3" id="KW-0786">Thiamine pyrophosphate</keyword>
<dbReference type="InterPro" id="IPR047211">
    <property type="entry name" value="POXB-like"/>
</dbReference>
<evidence type="ECO:0000256" key="2">
    <source>
        <dbReference type="ARBA" id="ARBA00023052"/>
    </source>
</evidence>
<gene>
    <name evidence="8" type="ORF">Ani05nite_27000</name>
</gene>
<dbReference type="InterPro" id="IPR012001">
    <property type="entry name" value="Thiamin_PyroP_enz_TPP-bd_dom"/>
</dbReference>
<evidence type="ECO:0000259" key="5">
    <source>
        <dbReference type="Pfam" id="PF00205"/>
    </source>
</evidence>
<keyword evidence="9" id="KW-1185">Reference proteome</keyword>